<evidence type="ECO:0000313" key="2">
    <source>
        <dbReference type="Proteomes" id="UP001162131"/>
    </source>
</evidence>
<dbReference type="Proteomes" id="UP001162131">
    <property type="component" value="Unassembled WGS sequence"/>
</dbReference>
<dbReference type="EMBL" id="CAJZBQ010000026">
    <property type="protein sequence ID" value="CAG9320626.1"/>
    <property type="molecule type" value="Genomic_DNA"/>
</dbReference>
<dbReference type="AlphaFoldDB" id="A0AAU9J4H1"/>
<evidence type="ECO:0008006" key="3">
    <source>
        <dbReference type="Google" id="ProtNLM"/>
    </source>
</evidence>
<proteinExistence type="predicted"/>
<comment type="caution">
    <text evidence="1">The sequence shown here is derived from an EMBL/GenBank/DDBJ whole genome shotgun (WGS) entry which is preliminary data.</text>
</comment>
<keyword evidence="2" id="KW-1185">Reference proteome</keyword>
<evidence type="ECO:0000313" key="1">
    <source>
        <dbReference type="EMBL" id="CAG9320626.1"/>
    </source>
</evidence>
<name>A0AAU9J4H1_9CILI</name>
<accession>A0AAU9J4H1</accession>
<sequence length="89" mass="11430">MSKIEWNICSFFNERKPLSLLLWLFRRKVENNLNLIFYYYFPSHYADLIYYYSSEYRNSWMLILWHQIYLSHDNFRFFNILFLKHRNHF</sequence>
<reference evidence="1" key="1">
    <citation type="submission" date="2021-09" db="EMBL/GenBank/DDBJ databases">
        <authorList>
            <consortium name="AG Swart"/>
            <person name="Singh M."/>
            <person name="Singh A."/>
            <person name="Seah K."/>
            <person name="Emmerich C."/>
        </authorList>
    </citation>
    <scope>NUCLEOTIDE SEQUENCE</scope>
    <source>
        <strain evidence="1">ATCC30299</strain>
    </source>
</reference>
<gene>
    <name evidence="1" type="ORF">BSTOLATCC_MIC27099</name>
</gene>
<protein>
    <recommendedName>
        <fullName evidence="3">Maturase K</fullName>
    </recommendedName>
</protein>
<organism evidence="1 2">
    <name type="scientific">Blepharisma stoltei</name>
    <dbReference type="NCBI Taxonomy" id="1481888"/>
    <lineage>
        <taxon>Eukaryota</taxon>
        <taxon>Sar</taxon>
        <taxon>Alveolata</taxon>
        <taxon>Ciliophora</taxon>
        <taxon>Postciliodesmatophora</taxon>
        <taxon>Heterotrichea</taxon>
        <taxon>Heterotrichida</taxon>
        <taxon>Blepharismidae</taxon>
        <taxon>Blepharisma</taxon>
    </lineage>
</organism>